<evidence type="ECO:0000256" key="5">
    <source>
        <dbReference type="ARBA" id="ARBA00023018"/>
    </source>
</evidence>
<dbReference type="CDD" id="cd13368">
    <property type="entry name" value="PH_BCR_arthropod"/>
    <property type="match status" value="1"/>
</dbReference>
<dbReference type="PANTHER" id="PTHR23182">
    <property type="entry name" value="BREAKPOINT CLUSTER REGION PROTEIN BCR"/>
    <property type="match status" value="1"/>
</dbReference>
<feature type="region of interest" description="Disordered" evidence="8">
    <location>
        <begin position="286"/>
        <end position="376"/>
    </location>
</feature>
<dbReference type="EMBL" id="CVRI01000063">
    <property type="protein sequence ID" value="CRL04368.1"/>
    <property type="molecule type" value="Genomic_DNA"/>
</dbReference>
<dbReference type="InterPro" id="IPR035899">
    <property type="entry name" value="DBL_dom_sf"/>
</dbReference>
<dbReference type="PROSITE" id="PS50004">
    <property type="entry name" value="C2"/>
    <property type="match status" value="1"/>
</dbReference>
<evidence type="ECO:0000259" key="10">
    <source>
        <dbReference type="PROSITE" id="PS50004"/>
    </source>
</evidence>
<dbReference type="SUPFAM" id="SSF50729">
    <property type="entry name" value="PH domain-like"/>
    <property type="match status" value="1"/>
</dbReference>
<evidence type="ECO:0000256" key="4">
    <source>
        <dbReference type="ARBA" id="ARBA00022658"/>
    </source>
</evidence>
<keyword evidence="7" id="KW-0175">Coiled coil</keyword>
<dbReference type="Pfam" id="PF00168">
    <property type="entry name" value="C2"/>
    <property type="match status" value="1"/>
</dbReference>
<dbReference type="SMART" id="SM00325">
    <property type="entry name" value="RhoGEF"/>
    <property type="match status" value="1"/>
</dbReference>
<dbReference type="GO" id="GO:0035556">
    <property type="term" value="P:intracellular signal transduction"/>
    <property type="evidence" value="ECO:0007669"/>
    <property type="project" value="InterPro"/>
</dbReference>
<dbReference type="InterPro" id="IPR037769">
    <property type="entry name" value="Abr/Bcr"/>
</dbReference>
<dbReference type="InterPro" id="IPR001849">
    <property type="entry name" value="PH_domain"/>
</dbReference>
<evidence type="ECO:0000313" key="13">
    <source>
        <dbReference type="EMBL" id="CRL04368.1"/>
    </source>
</evidence>
<feature type="compositionally biased region" description="Basic and acidic residues" evidence="8">
    <location>
        <begin position="197"/>
        <end position="224"/>
    </location>
</feature>
<dbReference type="InterPro" id="IPR008936">
    <property type="entry name" value="Rho_GTPase_activation_prot"/>
</dbReference>
<proteinExistence type="predicted"/>
<dbReference type="Gene3D" id="2.60.40.150">
    <property type="entry name" value="C2 domain"/>
    <property type="match status" value="1"/>
</dbReference>
<dbReference type="Pfam" id="PF00621">
    <property type="entry name" value="RhoGEF"/>
    <property type="match status" value="1"/>
</dbReference>
<dbReference type="GO" id="GO:0043197">
    <property type="term" value="C:dendritic spine"/>
    <property type="evidence" value="ECO:0007669"/>
    <property type="project" value="UniProtKB-SubCell"/>
</dbReference>
<dbReference type="InterPro" id="IPR000008">
    <property type="entry name" value="C2_dom"/>
</dbReference>
<dbReference type="GO" id="GO:0030424">
    <property type="term" value="C:axon"/>
    <property type="evidence" value="ECO:0007669"/>
    <property type="project" value="UniProtKB-SubCell"/>
</dbReference>
<feature type="domain" description="Rho-GAP" evidence="12">
    <location>
        <begin position="1176"/>
        <end position="1374"/>
    </location>
</feature>
<dbReference type="SUPFAM" id="SSF48350">
    <property type="entry name" value="GTPase activation domain, GAP"/>
    <property type="match status" value="1"/>
</dbReference>
<dbReference type="GO" id="GO:0016020">
    <property type="term" value="C:membrane"/>
    <property type="evidence" value="ECO:0007669"/>
    <property type="project" value="TreeGrafter"/>
</dbReference>
<feature type="compositionally biased region" description="Polar residues" evidence="8">
    <location>
        <begin position="86"/>
        <end position="102"/>
    </location>
</feature>
<dbReference type="PROSITE" id="PS50238">
    <property type="entry name" value="RHOGAP"/>
    <property type="match status" value="1"/>
</dbReference>
<keyword evidence="4" id="KW-0344">Guanine-nucleotide releasing factor</keyword>
<feature type="coiled-coil region" evidence="7">
    <location>
        <begin position="25"/>
        <end position="52"/>
    </location>
</feature>
<feature type="compositionally biased region" description="Low complexity" evidence="8">
    <location>
        <begin position="294"/>
        <end position="307"/>
    </location>
</feature>
<dbReference type="InterPro" id="IPR001331">
    <property type="entry name" value="GDS_CDC24_CS"/>
</dbReference>
<comment type="subcellular location">
    <subcellularLocation>
        <location evidence="1">Cell projection</location>
        <location evidence="1">Axon</location>
    </subcellularLocation>
    <subcellularLocation>
        <location evidence="2">Cell projection</location>
        <location evidence="2">Dendritic spine</location>
    </subcellularLocation>
</comment>
<feature type="compositionally biased region" description="Polar residues" evidence="8">
    <location>
        <begin position="547"/>
        <end position="568"/>
    </location>
</feature>
<keyword evidence="6" id="KW-0966">Cell projection</keyword>
<feature type="compositionally biased region" description="Low complexity" evidence="8">
    <location>
        <begin position="419"/>
        <end position="431"/>
    </location>
</feature>
<evidence type="ECO:0000256" key="1">
    <source>
        <dbReference type="ARBA" id="ARBA00004489"/>
    </source>
</evidence>
<dbReference type="Gene3D" id="1.20.900.10">
    <property type="entry name" value="Dbl homology (DH) domain"/>
    <property type="match status" value="1"/>
</dbReference>
<dbReference type="Gene3D" id="1.10.555.10">
    <property type="entry name" value="Rho GTPase activation protein"/>
    <property type="match status" value="1"/>
</dbReference>
<keyword evidence="3" id="KW-0343">GTPase activation</keyword>
<name>A0A1J1IW83_9DIPT</name>
<feature type="domain" description="C2" evidence="10">
    <location>
        <begin position="1028"/>
        <end position="1145"/>
    </location>
</feature>
<dbReference type="PROSITE" id="PS50003">
    <property type="entry name" value="PH_DOMAIN"/>
    <property type="match status" value="1"/>
</dbReference>
<evidence type="ECO:0000256" key="2">
    <source>
        <dbReference type="ARBA" id="ARBA00004552"/>
    </source>
</evidence>
<protein>
    <submittedName>
        <fullName evidence="13">CLUMA_CG017461, isoform B</fullName>
    </submittedName>
</protein>
<dbReference type="InterPro" id="IPR035892">
    <property type="entry name" value="C2_domain_sf"/>
</dbReference>
<evidence type="ECO:0000259" key="12">
    <source>
        <dbReference type="PROSITE" id="PS50238"/>
    </source>
</evidence>
<dbReference type="PANTHER" id="PTHR23182:SF1">
    <property type="entry name" value="RHO GTPASE ACTIVATING PROTEIN AT 1A, ISOFORM E"/>
    <property type="match status" value="1"/>
</dbReference>
<feature type="region of interest" description="Disordered" evidence="8">
    <location>
        <begin position="591"/>
        <end position="633"/>
    </location>
</feature>
<dbReference type="PROSITE" id="PS50010">
    <property type="entry name" value="DH_2"/>
    <property type="match status" value="1"/>
</dbReference>
<dbReference type="FunFam" id="1.10.555.10:FF:000004">
    <property type="entry name" value="active breakpoint cluster region-related protein-like"/>
    <property type="match status" value="1"/>
</dbReference>
<dbReference type="Gene3D" id="4.10.280.30">
    <property type="entry name" value="Bcr-Abl oncoprotein oligomerisation domain"/>
    <property type="match status" value="1"/>
</dbReference>
<evidence type="ECO:0000313" key="14">
    <source>
        <dbReference type="Proteomes" id="UP000183832"/>
    </source>
</evidence>
<evidence type="ECO:0000256" key="6">
    <source>
        <dbReference type="ARBA" id="ARBA00023273"/>
    </source>
</evidence>
<sequence length="1374" mass="152951">MSVFSDFQRLWQEKFPDSDLSAAWIEDVKLSLARHREKIHELTKELEQETLYVEYLERLLGEVERYRDSGSDPAQLFDAATPTPNPLSNRLSSNGSTNNKEPNENQIIRAASTPANDAVANDDDSGEVQIRKKETDEVQLRRDGALNQFISELSSNIHGRRYTDTIAANTNANGKVVTVNDDSTRHTMNSAIVDNENGVKMEQKPIDSNDKVSDDSAVTERESKNSQSEILAKPSHFVTVIEVKESETATTTSSTTKITTSATSSFQSVRSGYENVIIENNKRNSNFMNDLDRSSNTTSSFTSSFGTRPTAPIAMLHEKNSQKKIPPRPPPKFPRRGAPVEPPTVPNLSSSPGRKDSDSSPSSSLERNIKPSEIFRQKSSDSLDIKVTTTAKKEISKFSKSSDLIADEFGKKLAKSESLKSTQSSSGSLGSRDTKSTASPTGSLEKISRGGGNSVGSKESINSGITSGVTSTKIKSFESISSLSSDSVKIGQQIESEPYYDTVPAESGDNEFVFVQSNVSGGGGGHATNTMTSTGTTGSSSSRDEVSSNAGSTLPMNIKSQLDSQTSVIDPESPGRTSNYVNLDYFLKQNQDPRNSSIDSDGELDLNSPPLLRAISDDASNQTPAPDRRISGSTRGSMINQIISSIITSETLYVGCLNKMTQYMKAIRATLTTSQPVISEEDFQTMFFKIEELNNVHSKFLTDLKEKQRTQIEDIQVGELFKSLADNIQLYGAFLHNYGRAIDTVKKCGANSPQFKEIVSKIIMNSTNEQSLTLEDLLHKPVARVQKNALVLQDMLHHTPESHPDYQPLRQAHKITRNFLMEFNVVETKNFATTDDKALRRLVKNSFIVELVDGRRKLRHLFLFNDVIACAKYKPSGRDRFEFELKWFIPLKDIFIVSDESSPTEPKESSPVNIVQLKSQACTVRDQIMMEEHDAKKIGSRANDKHKKKLADIEGQLVLASPNLVFKIGNKSNGKQITFFLSSDFERTQWAESILTLQKSCNLPGSNSVHIYELQAWISACQKVIKAEMGSYLMRNRGDESLLVGDLHLTVQGLVGLDHPLDLYVCVEIDSYGHYFRKAKTKIICHSMSPTWNESFVLELEGSQNLRILLYQDGDRPILRAKSTLELSRQWLREATMSRALKLTDTMTLNTSLRFIPAEISLRRVPTSKPGALFGAKLSAVLKREKRDIPFIISASIREVERRGMNEVGIYRVSGSASDLQKLKKSFESNAYEAEQLLKEVDIHSVTGNLKSYLRELPEALYTDQHYQKFFDTFNQFTNANEAARIEALQVTFNDLPQPNKATINLILEHLIRINQHEGENKMSLHNLAMVFGPTLLRPGPHSSKQKDLLESSTVDVMAQAGILYCFLLAKIKN</sequence>
<dbReference type="SUPFAM" id="SSF49562">
    <property type="entry name" value="C2 domain (Calcium/lipid-binding domain, CaLB)"/>
    <property type="match status" value="1"/>
</dbReference>
<dbReference type="SMART" id="SM00233">
    <property type="entry name" value="PH"/>
    <property type="match status" value="1"/>
</dbReference>
<evidence type="ECO:0000259" key="11">
    <source>
        <dbReference type="PROSITE" id="PS50010"/>
    </source>
</evidence>
<dbReference type="SMART" id="SM00239">
    <property type="entry name" value="C2"/>
    <property type="match status" value="1"/>
</dbReference>
<accession>A0A1J1IW83</accession>
<feature type="region of interest" description="Disordered" evidence="8">
    <location>
        <begin position="519"/>
        <end position="575"/>
    </location>
</feature>
<dbReference type="GO" id="GO:0005096">
    <property type="term" value="F:GTPase activator activity"/>
    <property type="evidence" value="ECO:0007669"/>
    <property type="project" value="UniProtKB-KW"/>
</dbReference>
<dbReference type="SMART" id="SM00324">
    <property type="entry name" value="RhoGAP"/>
    <property type="match status" value="1"/>
</dbReference>
<evidence type="ECO:0000256" key="3">
    <source>
        <dbReference type="ARBA" id="ARBA00022468"/>
    </source>
</evidence>
<feature type="compositionally biased region" description="Low complexity" evidence="8">
    <location>
        <begin position="530"/>
        <end position="541"/>
    </location>
</feature>
<dbReference type="Proteomes" id="UP000183832">
    <property type="component" value="Unassembled WGS sequence"/>
</dbReference>
<gene>
    <name evidence="13" type="ORF">CLUMA_CG017461</name>
</gene>
<dbReference type="InterPro" id="IPR011993">
    <property type="entry name" value="PH-like_dom_sf"/>
</dbReference>
<keyword evidence="5" id="KW-0770">Synapse</keyword>
<feature type="domain" description="DH" evidence="11">
    <location>
        <begin position="638"/>
        <end position="826"/>
    </location>
</feature>
<feature type="region of interest" description="Disordered" evidence="8">
    <location>
        <begin position="246"/>
        <end position="269"/>
    </location>
</feature>
<organism evidence="13 14">
    <name type="scientific">Clunio marinus</name>
    <dbReference type="NCBI Taxonomy" id="568069"/>
    <lineage>
        <taxon>Eukaryota</taxon>
        <taxon>Metazoa</taxon>
        <taxon>Ecdysozoa</taxon>
        <taxon>Arthropoda</taxon>
        <taxon>Hexapoda</taxon>
        <taxon>Insecta</taxon>
        <taxon>Pterygota</taxon>
        <taxon>Neoptera</taxon>
        <taxon>Endopterygota</taxon>
        <taxon>Diptera</taxon>
        <taxon>Nematocera</taxon>
        <taxon>Chironomoidea</taxon>
        <taxon>Chironomidae</taxon>
        <taxon>Clunio</taxon>
    </lineage>
</organism>
<dbReference type="OrthoDB" id="2155291at2759"/>
<feature type="region of interest" description="Disordered" evidence="8">
    <location>
        <begin position="195"/>
        <end position="231"/>
    </location>
</feature>
<dbReference type="Pfam" id="PF00620">
    <property type="entry name" value="RhoGAP"/>
    <property type="match status" value="1"/>
</dbReference>
<evidence type="ECO:0000256" key="7">
    <source>
        <dbReference type="SAM" id="Coils"/>
    </source>
</evidence>
<dbReference type="Pfam" id="PF19057">
    <property type="entry name" value="PH_19"/>
    <property type="match status" value="1"/>
</dbReference>
<dbReference type="Gene3D" id="2.30.29.30">
    <property type="entry name" value="Pleckstrin-homology domain (PH domain)/Phosphotyrosine-binding domain (PTB)"/>
    <property type="match status" value="1"/>
</dbReference>
<dbReference type="CDD" id="cd00160">
    <property type="entry name" value="RhoGEF"/>
    <property type="match status" value="1"/>
</dbReference>
<dbReference type="InterPro" id="IPR000198">
    <property type="entry name" value="RhoGAP_dom"/>
</dbReference>
<feature type="domain" description="PH" evidence="9">
    <location>
        <begin position="841"/>
        <end position="999"/>
    </location>
</feature>
<dbReference type="GO" id="GO:0005085">
    <property type="term" value="F:guanyl-nucleotide exchange factor activity"/>
    <property type="evidence" value="ECO:0007669"/>
    <property type="project" value="UniProtKB-KW"/>
</dbReference>
<feature type="compositionally biased region" description="Polar residues" evidence="8">
    <location>
        <begin position="455"/>
        <end position="467"/>
    </location>
</feature>
<dbReference type="SUPFAM" id="SSF48065">
    <property type="entry name" value="DBL homology domain (DH-domain)"/>
    <property type="match status" value="1"/>
</dbReference>
<feature type="region of interest" description="Disordered" evidence="8">
    <location>
        <begin position="413"/>
        <end position="467"/>
    </location>
</feature>
<keyword evidence="14" id="KW-1185">Reference proteome</keyword>
<feature type="compositionally biased region" description="Basic and acidic residues" evidence="8">
    <location>
        <begin position="367"/>
        <end position="376"/>
    </location>
</feature>
<evidence type="ECO:0000256" key="8">
    <source>
        <dbReference type="SAM" id="MobiDB-lite"/>
    </source>
</evidence>
<reference evidence="13 14" key="1">
    <citation type="submission" date="2015-04" db="EMBL/GenBank/DDBJ databases">
        <authorList>
            <person name="Syromyatnikov M.Y."/>
            <person name="Popov V.N."/>
        </authorList>
    </citation>
    <scope>NUCLEOTIDE SEQUENCE [LARGE SCALE GENOMIC DNA]</scope>
</reference>
<dbReference type="InterPro" id="IPR000219">
    <property type="entry name" value="DH_dom"/>
</dbReference>
<dbReference type="InterPro" id="IPR036481">
    <property type="entry name" value="Bcr-Abl_oncoprot_oligo_sf"/>
</dbReference>
<dbReference type="PROSITE" id="PS00741">
    <property type="entry name" value="DH_1"/>
    <property type="match status" value="1"/>
</dbReference>
<feature type="region of interest" description="Disordered" evidence="8">
    <location>
        <begin position="70"/>
        <end position="102"/>
    </location>
</feature>
<dbReference type="STRING" id="568069.A0A1J1IW83"/>
<evidence type="ECO:0000259" key="9">
    <source>
        <dbReference type="PROSITE" id="PS50003"/>
    </source>
</evidence>
<feature type="compositionally biased region" description="Low complexity" evidence="8">
    <location>
        <begin position="248"/>
        <end position="265"/>
    </location>
</feature>